<dbReference type="PANTHER" id="PTHR31043:SF3">
    <property type="entry name" value="NEPHROCYSTIN-4"/>
    <property type="match status" value="1"/>
</dbReference>
<dbReference type="GO" id="GO:0090090">
    <property type="term" value="P:negative regulation of canonical Wnt signaling pathway"/>
    <property type="evidence" value="ECO:0007669"/>
    <property type="project" value="InterPro"/>
</dbReference>
<comment type="caution">
    <text evidence="6">The sequence shown here is derived from an EMBL/GenBank/DDBJ whole genome shotgun (WGS) entry which is preliminary data.</text>
</comment>
<dbReference type="InterPro" id="IPR058685">
    <property type="entry name" value="Ig_NPHP4_4th"/>
</dbReference>
<feature type="region of interest" description="Disordered" evidence="1">
    <location>
        <begin position="486"/>
        <end position="510"/>
    </location>
</feature>
<organism evidence="6 7">
    <name type="scientific">Bursaphelenchus xylophilus</name>
    <name type="common">Pinewood nematode worm</name>
    <name type="synonym">Aphelenchoides xylophilus</name>
    <dbReference type="NCBI Taxonomy" id="6326"/>
    <lineage>
        <taxon>Eukaryota</taxon>
        <taxon>Metazoa</taxon>
        <taxon>Ecdysozoa</taxon>
        <taxon>Nematoda</taxon>
        <taxon>Chromadorea</taxon>
        <taxon>Rhabditida</taxon>
        <taxon>Tylenchina</taxon>
        <taxon>Tylenchomorpha</taxon>
        <taxon>Aphelenchoidea</taxon>
        <taxon>Aphelenchoididae</taxon>
        <taxon>Bursaphelenchus</taxon>
    </lineage>
</organism>
<evidence type="ECO:0000313" key="7">
    <source>
        <dbReference type="Proteomes" id="UP000659654"/>
    </source>
</evidence>
<dbReference type="GO" id="GO:0036064">
    <property type="term" value="C:ciliary basal body"/>
    <property type="evidence" value="ECO:0007669"/>
    <property type="project" value="TreeGrafter"/>
</dbReference>
<dbReference type="Pfam" id="PF26190">
    <property type="entry name" value="Ig_NPHP4_1st"/>
    <property type="match status" value="1"/>
</dbReference>
<dbReference type="InterPro" id="IPR058765">
    <property type="entry name" value="NPHP4_C2-like"/>
</dbReference>
<feature type="domain" description="NPHP4 Ig-like" evidence="4">
    <location>
        <begin position="1221"/>
        <end position="1318"/>
    </location>
</feature>
<evidence type="ECO:0000259" key="4">
    <source>
        <dbReference type="Pfam" id="PF26187"/>
    </source>
</evidence>
<dbReference type="OrthoDB" id="313446at2759"/>
<feature type="domain" description="NPHP4 Ig-like" evidence="5">
    <location>
        <begin position="906"/>
        <end position="1016"/>
    </location>
</feature>
<reference evidence="6" key="1">
    <citation type="submission" date="2020-09" db="EMBL/GenBank/DDBJ databases">
        <authorList>
            <person name="Kikuchi T."/>
        </authorList>
    </citation>
    <scope>NUCLEOTIDE SEQUENCE</scope>
    <source>
        <strain evidence="6">Ka4C1</strain>
    </source>
</reference>
<dbReference type="Pfam" id="PF26015">
    <property type="entry name" value="Ig_NPH4_3rd"/>
    <property type="match status" value="1"/>
</dbReference>
<dbReference type="GO" id="GO:1904491">
    <property type="term" value="P:protein localization to ciliary transition zone"/>
    <property type="evidence" value="ECO:0007669"/>
    <property type="project" value="TreeGrafter"/>
</dbReference>
<dbReference type="Pfam" id="PF26186">
    <property type="entry name" value="NPHP4_C2_3rd"/>
    <property type="match status" value="1"/>
</dbReference>
<dbReference type="EMBL" id="CAJFDI010000005">
    <property type="protein sequence ID" value="CAD5232166.1"/>
    <property type="molecule type" value="Genomic_DNA"/>
</dbReference>
<dbReference type="Proteomes" id="UP000582659">
    <property type="component" value="Unassembled WGS sequence"/>
</dbReference>
<dbReference type="PANTHER" id="PTHR31043">
    <property type="entry name" value="NEPHROCYSTIN-4"/>
    <property type="match status" value="1"/>
</dbReference>
<feature type="domain" description="NPHP4 C2-like" evidence="3">
    <location>
        <begin position="571"/>
        <end position="754"/>
    </location>
</feature>
<accession>A0A811LWX1</accession>
<dbReference type="InterPro" id="IPR058687">
    <property type="entry name" value="Ig_NPHP4_1st"/>
</dbReference>
<sequence length="1318" mass="150697">MGSTTSWYNSFLNNTVIPLSNQRLNLAKSIGYALSVARIDFKEKTQGRENIYNSTLPLQLPHESAFDISIFFFDPVTKSFFGNQYISEVKRGSGTDYLHFHETVFFSGSQQPDKVVIVIELVKRERKAWVCGFTVIPLISKSYALTDFSATSSRDFPWRRYQFFKGSCKILMNCDGPLEDNKSLVKLNTFINCVVQTHQKLNDYLQYLPDYYLVAPKQKVPGFVSPQDGFQLANPEPQELRTAILDNVEILYTTAHIEGNILELLNKERCFCMNKSPSDASVKPLSVIDRRIRVGIHNSITFVEEPLKFDLSSGSGPLTARQSKGSRNFHVGVYSVNNTIKLSKLFEDDKCALIFMLEYQIGVRRASNISTDTQWVLVCWNAWCPFNNGTFKETDTITLPMVGGPRPNPLDVLCFKHLSKIRMKDENVLGGENSQIRIRFNYAMIDETSHLSPISSRVTTPKLLARRRKEENIVLSSDSEEELSQIPKKSTVLAPEKSPKQQRKLISEAARPAAYEEEDRAISPEFDSILKPESIVKRKEILLEADEFADHPVYLPGSPRTSSISRAVRSYLSKAKFPQILDRHGKALRVVDMGSLPDVNMNLEYNTRLDTHEIVLQFLAIMPISNNIYNFSNSGFKYFFTFQFYRFNQISTEVLSAHPAQEFKKGDPLLLRRVDENGAVIGNTDGLMIRFVVDRQSAFNQRDFANFLLKSSLFIDVWDAESLMHLGLCTVPLKGLLRHGNDGIQTDVQCNVMESGVPLTQATVTSILYLRMGNVGHPALNQFDILNSHNKLVVSSFRLPRLSISTKEQKAKVKPLESIHETALQRLFTAQKIDIKQREQDIFGDQNLFLLENWEQLKQKTELKSNVKLRKFLFKEELEAYKKMRSENKALKLLKTIFESITQRKSISIRKGEVQFFEFSLKNTFAQPINCVIDVNSKRLQVVTQKDEMIYVTNKLGIRLEKDLANRNEKGEFSLYLKAMETVTLPFKVDCFELNEMENAHSFEVKAIFKNAENGEPISILELTCHKFNTIVSQTFRWFLEENQKFSKVIRLPTPVRIQSLRCTDPNVLCLLRNNPTSGQEVLLSGFSSESPFCLEFQIYLFRDVFHSDLALTLCVTVHSLKRFNVQAIQGQASRIPLCLGDQVELSNSMLRLFSSSKALEIKPSDSIFIDEMTSKALRAIIRPNFRDRRAVIVTAVDSNLRKLITGWIFYIYVTKPNIVKTFRVEIPLILDQEILKKVPIDNQYPTTKSFRVHTSNEKILYIPDDFIEIEAHSSKNINVLFKPATSGRPFTVNELLFIENAQNGCQEEAYALEILYQ</sequence>
<protein>
    <submittedName>
        <fullName evidence="6">(pine wood nematode) hypothetical protein</fullName>
    </submittedName>
</protein>
<evidence type="ECO:0000256" key="1">
    <source>
        <dbReference type="SAM" id="MobiDB-lite"/>
    </source>
</evidence>
<dbReference type="InterPro" id="IPR058686">
    <property type="entry name" value="Ig_NPHP4_3rd"/>
</dbReference>
<gene>
    <name evidence="6" type="ORF">BXYJ_LOCUS12257</name>
</gene>
<dbReference type="Proteomes" id="UP000659654">
    <property type="component" value="Unassembled WGS sequence"/>
</dbReference>
<dbReference type="InterPro" id="IPR029775">
    <property type="entry name" value="NPHP4"/>
</dbReference>
<name>A0A811LWX1_BURXY</name>
<evidence type="ECO:0000259" key="5">
    <source>
        <dbReference type="Pfam" id="PF26190"/>
    </source>
</evidence>
<keyword evidence="7" id="KW-1185">Reference proteome</keyword>
<dbReference type="EMBL" id="CAJFCV020000005">
    <property type="protein sequence ID" value="CAG9124198.1"/>
    <property type="molecule type" value="Genomic_DNA"/>
</dbReference>
<dbReference type="GO" id="GO:0097730">
    <property type="term" value="C:non-motile cilium"/>
    <property type="evidence" value="ECO:0007669"/>
    <property type="project" value="InterPro"/>
</dbReference>
<proteinExistence type="predicted"/>
<dbReference type="GO" id="GO:0035869">
    <property type="term" value="C:ciliary transition zone"/>
    <property type="evidence" value="ECO:0007669"/>
    <property type="project" value="TreeGrafter"/>
</dbReference>
<evidence type="ECO:0000259" key="3">
    <source>
        <dbReference type="Pfam" id="PF26186"/>
    </source>
</evidence>
<evidence type="ECO:0000259" key="2">
    <source>
        <dbReference type="Pfam" id="PF26015"/>
    </source>
</evidence>
<feature type="domain" description="NPHP4 Ig-like" evidence="2">
    <location>
        <begin position="1130"/>
        <end position="1213"/>
    </location>
</feature>
<dbReference type="GO" id="GO:0097546">
    <property type="term" value="C:ciliary base"/>
    <property type="evidence" value="ECO:0007669"/>
    <property type="project" value="TreeGrafter"/>
</dbReference>
<evidence type="ECO:0000313" key="6">
    <source>
        <dbReference type="EMBL" id="CAD5232166.1"/>
    </source>
</evidence>
<dbReference type="Pfam" id="PF26187">
    <property type="entry name" value="Ig_NPHP4_4th"/>
    <property type="match status" value="1"/>
</dbReference>